<evidence type="ECO:0000313" key="2">
    <source>
        <dbReference type="EMBL" id="SJZ56555.1"/>
    </source>
</evidence>
<evidence type="ECO:0000313" key="3">
    <source>
        <dbReference type="Proteomes" id="UP000190102"/>
    </source>
</evidence>
<dbReference type="STRING" id="115783.SAMN02745119_00988"/>
<keyword evidence="1" id="KW-0732">Signal</keyword>
<feature type="chain" id="PRO_5012843311" description="DUF5666 domain-containing protein" evidence="1">
    <location>
        <begin position="23"/>
        <end position="99"/>
    </location>
</feature>
<dbReference type="OrthoDB" id="9952403at2"/>
<reference evidence="3" key="1">
    <citation type="submission" date="2017-02" db="EMBL/GenBank/DDBJ databases">
        <authorList>
            <person name="Varghese N."/>
            <person name="Submissions S."/>
        </authorList>
    </citation>
    <scope>NUCLEOTIDE SEQUENCE [LARGE SCALE GENOMIC DNA]</scope>
    <source>
        <strain evidence="3">ATCC BAA-34</strain>
    </source>
</reference>
<gene>
    <name evidence="2" type="ORF">SAMN02745119_00988</name>
</gene>
<organism evidence="2 3">
    <name type="scientific">Trichlorobacter thiogenes</name>
    <dbReference type="NCBI Taxonomy" id="115783"/>
    <lineage>
        <taxon>Bacteria</taxon>
        <taxon>Pseudomonadati</taxon>
        <taxon>Thermodesulfobacteriota</taxon>
        <taxon>Desulfuromonadia</taxon>
        <taxon>Geobacterales</taxon>
        <taxon>Geobacteraceae</taxon>
        <taxon>Trichlorobacter</taxon>
    </lineage>
</organism>
<dbReference type="Proteomes" id="UP000190102">
    <property type="component" value="Unassembled WGS sequence"/>
</dbReference>
<protein>
    <recommendedName>
        <fullName evidence="4">DUF5666 domain-containing protein</fullName>
    </recommendedName>
</protein>
<name>A0A1T4LPC9_9BACT</name>
<feature type="signal peptide" evidence="1">
    <location>
        <begin position="1"/>
        <end position="22"/>
    </location>
</feature>
<evidence type="ECO:0000256" key="1">
    <source>
        <dbReference type="SAM" id="SignalP"/>
    </source>
</evidence>
<accession>A0A1T4LPC9</accession>
<evidence type="ECO:0008006" key="4">
    <source>
        <dbReference type="Google" id="ProtNLM"/>
    </source>
</evidence>
<proteinExistence type="predicted"/>
<sequence>MKKLVSITAAVTILAVASLASAASIKGPVTKITPNADGSYTTVIKDEATKKDVVVEVADDLTKDKLSGKKIVVDDEVKVKFDEKNGKNISAKFLKAAGC</sequence>
<dbReference type="RefSeq" id="WP_078789266.1">
    <property type="nucleotide sequence ID" value="NZ_FUWR01000003.1"/>
</dbReference>
<keyword evidence="3" id="KW-1185">Reference proteome</keyword>
<dbReference type="AlphaFoldDB" id="A0A1T4LPC9"/>
<dbReference type="EMBL" id="FUWR01000003">
    <property type="protein sequence ID" value="SJZ56555.1"/>
    <property type="molecule type" value="Genomic_DNA"/>
</dbReference>